<dbReference type="GO" id="GO:0072562">
    <property type="term" value="C:blood microparticle"/>
    <property type="evidence" value="ECO:0007669"/>
    <property type="project" value="TreeGrafter"/>
</dbReference>
<dbReference type="Bgee" id="ENSACLG00000024323">
    <property type="expression patterns" value="Expressed in liver"/>
</dbReference>
<dbReference type="PROSITE" id="PS01186">
    <property type="entry name" value="EGF_2"/>
    <property type="match status" value="1"/>
</dbReference>
<evidence type="ECO:0000256" key="4">
    <source>
        <dbReference type="ARBA" id="ARBA00011907"/>
    </source>
</evidence>
<comment type="catalytic activity">
    <reaction evidence="1">
        <text>Selective cleavage of Lys(or Arg)-|-Ile bond in complement subcomponent C1s to form the active form of C1s (EC 3.4.21.42).</text>
        <dbReference type="EC" id="3.4.21.41"/>
    </reaction>
</comment>
<dbReference type="SUPFAM" id="SSF57196">
    <property type="entry name" value="EGF/Laminin"/>
    <property type="match status" value="1"/>
</dbReference>
<dbReference type="InterPro" id="IPR001881">
    <property type="entry name" value="EGF-like_Ca-bd_dom"/>
</dbReference>
<dbReference type="Pfam" id="PF14670">
    <property type="entry name" value="FXa_inhibition"/>
    <property type="match status" value="1"/>
</dbReference>
<reference evidence="35 36" key="1">
    <citation type="submission" date="2018-05" db="EMBL/GenBank/DDBJ databases">
        <authorList>
            <person name="Datahose"/>
        </authorList>
    </citation>
    <scope>NUCLEOTIDE SEQUENCE</scope>
</reference>
<evidence type="ECO:0000256" key="19">
    <source>
        <dbReference type="ARBA" id="ARBA00023157"/>
    </source>
</evidence>
<evidence type="ECO:0000256" key="14">
    <source>
        <dbReference type="ARBA" id="ARBA00022801"/>
    </source>
</evidence>
<dbReference type="Gene3D" id="2.10.25.10">
    <property type="entry name" value="Laminin"/>
    <property type="match status" value="1"/>
</dbReference>
<evidence type="ECO:0000256" key="7">
    <source>
        <dbReference type="ARBA" id="ARBA00022553"/>
    </source>
</evidence>
<evidence type="ECO:0000259" key="34">
    <source>
        <dbReference type="PROSITE" id="PS50923"/>
    </source>
</evidence>
<evidence type="ECO:0000256" key="22">
    <source>
        <dbReference type="ARBA" id="ARBA00024195"/>
    </source>
</evidence>
<reference evidence="35" key="3">
    <citation type="submission" date="2025-08" db="UniProtKB">
        <authorList>
            <consortium name="Ensembl"/>
        </authorList>
    </citation>
    <scope>IDENTIFICATION</scope>
</reference>
<feature type="binding site" evidence="28">
    <location>
        <position position="190"/>
    </location>
    <ligand>
        <name>Ca(2+)</name>
        <dbReference type="ChEBI" id="CHEBI:29108"/>
        <label>2</label>
    </ligand>
</feature>
<evidence type="ECO:0000256" key="26">
    <source>
        <dbReference type="PIRSR" id="PIRSR001155-2"/>
    </source>
</evidence>
<dbReference type="InterPro" id="IPR018097">
    <property type="entry name" value="EGF_Ca-bd_CS"/>
</dbReference>
<dbReference type="Pfam" id="PF00084">
    <property type="entry name" value="Sushi"/>
    <property type="match status" value="2"/>
</dbReference>
<feature type="disulfide bond" evidence="26">
    <location>
        <begin position="276"/>
        <end position="296"/>
    </location>
</feature>
<feature type="signal peptide" evidence="31">
    <location>
        <begin position="1"/>
        <end position="43"/>
    </location>
</feature>
<dbReference type="SUPFAM" id="SSF57535">
    <property type="entry name" value="Complement control module/SCR domain"/>
    <property type="match status" value="2"/>
</dbReference>
<dbReference type="PANTHER" id="PTHR24255">
    <property type="entry name" value="COMPLEMENT COMPONENT 1, S SUBCOMPONENT-RELATED"/>
    <property type="match status" value="1"/>
</dbReference>
<reference evidence="36" key="2">
    <citation type="submission" date="2023-03" db="EMBL/GenBank/DDBJ databases">
        <authorList>
            <consortium name="Wellcome Sanger Institute Data Sharing"/>
        </authorList>
    </citation>
    <scope>NUCLEOTIDE SEQUENCE [LARGE SCALE GENOMIC DNA]</scope>
</reference>
<feature type="binding site" evidence="28">
    <location>
        <position position="170"/>
    </location>
    <ligand>
        <name>Ca(2+)</name>
        <dbReference type="ChEBI" id="CHEBI:29108"/>
        <label>2</label>
    </ligand>
</feature>
<dbReference type="GO" id="GO:0005509">
    <property type="term" value="F:calcium ion binding"/>
    <property type="evidence" value="ECO:0007669"/>
    <property type="project" value="InterPro"/>
</dbReference>
<evidence type="ECO:0000256" key="29">
    <source>
        <dbReference type="PROSITE-ProRule" id="PRU00059"/>
    </source>
</evidence>
<dbReference type="GO" id="GO:0004252">
    <property type="term" value="F:serine-type endopeptidase activity"/>
    <property type="evidence" value="ECO:0007669"/>
    <property type="project" value="UniProtKB-EC"/>
</dbReference>
<dbReference type="Ensembl" id="ENSACLT00000036776.2">
    <property type="protein sequence ID" value="ENSACLP00000035927.2"/>
    <property type="gene ID" value="ENSACLG00000024323.2"/>
</dbReference>
<evidence type="ECO:0000313" key="35">
    <source>
        <dbReference type="Ensembl" id="ENSACLP00000035927.2"/>
    </source>
</evidence>
<dbReference type="CDD" id="cd00190">
    <property type="entry name" value="Tryp_SPc"/>
    <property type="match status" value="1"/>
</dbReference>
<evidence type="ECO:0000256" key="21">
    <source>
        <dbReference type="ARBA" id="ARBA00023278"/>
    </source>
</evidence>
<dbReference type="CDD" id="cd00054">
    <property type="entry name" value="EGF_CA"/>
    <property type="match status" value="1"/>
</dbReference>
<dbReference type="PROSITE" id="PS50923">
    <property type="entry name" value="SUSHI"/>
    <property type="match status" value="2"/>
</dbReference>
<comment type="subcellular location">
    <subcellularLocation>
        <location evidence="2">Cell surface</location>
    </subcellularLocation>
    <subcellularLocation>
        <location evidence="3">Secreted</location>
    </subcellularLocation>
</comment>
<keyword evidence="15" id="KW-0068">Autocatalytic cleavage</keyword>
<dbReference type="CDD" id="cd00041">
    <property type="entry name" value="CUB"/>
    <property type="match status" value="2"/>
</dbReference>
<evidence type="ECO:0000256" key="2">
    <source>
        <dbReference type="ARBA" id="ARBA00004241"/>
    </source>
</evidence>
<accession>A0A3P8R4F2</accession>
<gene>
    <name evidence="35" type="primary">C1R</name>
</gene>
<feature type="disulfide bond" evidence="26 29">
    <location>
        <begin position="216"/>
        <end position="243"/>
    </location>
</feature>
<dbReference type="FunFam" id="2.40.10.10:FF:000002">
    <property type="entry name" value="Transmembrane protease serine"/>
    <property type="match status" value="1"/>
</dbReference>
<dbReference type="SMART" id="SM00179">
    <property type="entry name" value="EGF_CA"/>
    <property type="match status" value="1"/>
</dbReference>
<feature type="disulfide bond" evidence="26">
    <location>
        <begin position="337"/>
        <end position="385"/>
    </location>
</feature>
<evidence type="ECO:0000256" key="15">
    <source>
        <dbReference type="ARBA" id="ARBA00022813"/>
    </source>
</evidence>
<dbReference type="AlphaFoldDB" id="A0A3P8R4F2"/>
<evidence type="ECO:0000256" key="5">
    <source>
        <dbReference type="ARBA" id="ARBA00022525"/>
    </source>
</evidence>
<feature type="domain" description="Peptidase S1" evidence="33">
    <location>
        <begin position="484"/>
        <end position="729"/>
    </location>
</feature>
<dbReference type="OMA" id="IEHSANC"/>
<feature type="domain" description="Sushi" evidence="34">
    <location>
        <begin position="335"/>
        <end position="400"/>
    </location>
</feature>
<evidence type="ECO:0000256" key="18">
    <source>
        <dbReference type="ARBA" id="ARBA00022875"/>
    </source>
</evidence>
<feature type="disulfide bond" evidence="26">
    <location>
        <begin position="677"/>
        <end position="705"/>
    </location>
</feature>
<keyword evidence="14" id="KW-0378">Hydrolase</keyword>
<keyword evidence="9 30" id="KW-0768">Sushi</keyword>
<comment type="caution">
    <text evidence="30">Lacks conserved residue(s) required for the propagation of feature annotation.</text>
</comment>
<evidence type="ECO:0000256" key="17">
    <source>
        <dbReference type="ARBA" id="ARBA00022859"/>
    </source>
</evidence>
<feature type="active site" description="Charge relay system" evidence="25">
    <location>
        <position position="523"/>
    </location>
</feature>
<dbReference type="PIRSF" id="PIRSF001155">
    <property type="entry name" value="C1r_C1s_MASP"/>
    <property type="match status" value="1"/>
</dbReference>
<dbReference type="GO" id="GO:0009986">
    <property type="term" value="C:cell surface"/>
    <property type="evidence" value="ECO:0007669"/>
    <property type="project" value="UniProtKB-SubCell"/>
</dbReference>
<dbReference type="STRING" id="8154.ENSACLP00000035927"/>
<feature type="binding site" evidence="28">
    <location>
        <position position="167"/>
    </location>
    <ligand>
        <name>Ca(2+)</name>
        <dbReference type="ChEBI" id="CHEBI:29108"/>
        <label>2</label>
    </ligand>
</feature>
<comment type="PTM">
    <text evidence="27">The iron and 2-oxoglutarate dependent 3-hydroxylation of aspartate and asparagine is (R) stereospecific within EGF domains.</text>
</comment>
<feature type="disulfide bond" evidence="26">
    <location>
        <begin position="99"/>
        <end position="117"/>
    </location>
</feature>
<feature type="binding site" evidence="28">
    <location>
        <position position="147"/>
    </location>
    <ligand>
        <name>Ca(2+)</name>
        <dbReference type="ChEBI" id="CHEBI:29108"/>
        <label>1</label>
    </ligand>
</feature>
<feature type="disulfide bond" evidence="26">
    <location>
        <begin position="403"/>
        <end position="449"/>
    </location>
</feature>
<dbReference type="PROSITE" id="PS00135">
    <property type="entry name" value="TRYPSIN_SER"/>
    <property type="match status" value="1"/>
</dbReference>
<keyword evidence="16" id="KW-0720">Serine protease</keyword>
<keyword evidence="28" id="KW-0106">Calcium</keyword>
<keyword evidence="6" id="KW-0245">EGF-like domain</keyword>
<dbReference type="InterPro" id="IPR035914">
    <property type="entry name" value="Sperma_CUB_dom_sf"/>
</dbReference>
<dbReference type="Gene3D" id="2.60.120.290">
    <property type="entry name" value="Spermadhesin, CUB domain"/>
    <property type="match status" value="2"/>
</dbReference>
<dbReference type="SUPFAM" id="SSF50494">
    <property type="entry name" value="Trypsin-like serine proteases"/>
    <property type="match status" value="1"/>
</dbReference>
<dbReference type="InterPro" id="IPR043504">
    <property type="entry name" value="Peptidase_S1_PA_chymotrypsin"/>
</dbReference>
<feature type="binding site" evidence="28">
    <location>
        <position position="318"/>
    </location>
    <ligand>
        <name>Ca(2+)</name>
        <dbReference type="ChEBI" id="CHEBI:29108"/>
        <label>3</label>
    </ligand>
</feature>
<feature type="domain" description="CUB" evidence="32">
    <location>
        <begin position="216"/>
        <end position="333"/>
    </location>
</feature>
<evidence type="ECO:0000256" key="16">
    <source>
        <dbReference type="ARBA" id="ARBA00022825"/>
    </source>
</evidence>
<evidence type="ECO:0000256" key="25">
    <source>
        <dbReference type="PIRSR" id="PIRSR001155-1"/>
    </source>
</evidence>
<feature type="domain" description="CUB" evidence="32">
    <location>
        <begin position="43"/>
        <end position="166"/>
    </location>
</feature>
<evidence type="ECO:0000256" key="24">
    <source>
        <dbReference type="ARBA" id="ARBA00093536"/>
    </source>
</evidence>
<feature type="disulfide bond" evidence="26">
    <location>
        <begin position="199"/>
        <end position="212"/>
    </location>
</feature>
<organism evidence="35 36">
    <name type="scientific">Astatotilapia calliptera</name>
    <name type="common">Eastern happy</name>
    <name type="synonym">Chromis callipterus</name>
    <dbReference type="NCBI Taxonomy" id="8154"/>
    <lineage>
        <taxon>Eukaryota</taxon>
        <taxon>Metazoa</taxon>
        <taxon>Chordata</taxon>
        <taxon>Craniata</taxon>
        <taxon>Vertebrata</taxon>
        <taxon>Euteleostomi</taxon>
        <taxon>Actinopterygii</taxon>
        <taxon>Neopterygii</taxon>
        <taxon>Teleostei</taxon>
        <taxon>Neoteleostei</taxon>
        <taxon>Acanthomorphata</taxon>
        <taxon>Ovalentaria</taxon>
        <taxon>Cichlomorphae</taxon>
        <taxon>Cichliformes</taxon>
        <taxon>Cichlidae</taxon>
        <taxon>African cichlids</taxon>
        <taxon>Pseudocrenilabrinae</taxon>
        <taxon>Haplochromini</taxon>
        <taxon>Astatotilapia</taxon>
    </lineage>
</organism>
<dbReference type="FunFam" id="2.40.10.10:FF:000068">
    <property type="entry name" value="transmembrane protease serine 2"/>
    <property type="match status" value="1"/>
</dbReference>
<feature type="domain" description="Sushi" evidence="34">
    <location>
        <begin position="401"/>
        <end position="469"/>
    </location>
</feature>
<comment type="similarity">
    <text evidence="22">Belongs to the peptidase S1 family. CLIP subfamily.</text>
</comment>
<evidence type="ECO:0000256" key="27">
    <source>
        <dbReference type="PIRSR" id="PIRSR001155-3"/>
    </source>
</evidence>
<feature type="disulfide bond" description="Interchain (between heavy and light chains)" evidence="26">
    <location>
        <begin position="471"/>
        <end position="596"/>
    </location>
</feature>
<evidence type="ECO:0000256" key="12">
    <source>
        <dbReference type="ARBA" id="ARBA00022729"/>
    </source>
</evidence>
<feature type="binding site" evidence="28">
    <location>
        <position position="94"/>
    </location>
    <ligand>
        <name>Ca(2+)</name>
        <dbReference type="ChEBI" id="CHEBI:29108"/>
        <label>1</label>
    </ligand>
</feature>
<evidence type="ECO:0000256" key="8">
    <source>
        <dbReference type="ARBA" id="ARBA00022588"/>
    </source>
</evidence>
<name>A0A3P8R4F2_ASTCA</name>
<dbReference type="GO" id="GO:0006958">
    <property type="term" value="P:complement activation, classical pathway"/>
    <property type="evidence" value="ECO:0007669"/>
    <property type="project" value="UniProtKB-KW"/>
</dbReference>
<keyword evidence="13" id="KW-0677">Repeat</keyword>
<dbReference type="InterPro" id="IPR000742">
    <property type="entry name" value="EGF"/>
</dbReference>
<keyword evidence="7" id="KW-0597">Phosphoprotein</keyword>
<dbReference type="GeneTree" id="ENSGT00950000183084"/>
<comment type="subunit">
    <text evidence="24">Core component of the complement C1 complex, a calcium-dependent complex composed of 1 molecule of the C1Q subcomplex, 2 molecules of C1R and 2 molecules of C1S. The C1Q subcomplex is composed 18 subunits: 3 chains of C1QA, C1QB, and C1QC trimerize to form 6 collagen-like triple helices connected to six globular ligand-recognition modules. Within the C1 complex, C1R is a dimer of identical chains, each of which is activated by cleavage into two chains, heavy and light, connected by disulfide bonds.</text>
</comment>
<evidence type="ECO:0000256" key="1">
    <source>
        <dbReference type="ARBA" id="ARBA00001057"/>
    </source>
</evidence>
<keyword evidence="17" id="KW-0391">Immunity</keyword>
<evidence type="ECO:0000259" key="32">
    <source>
        <dbReference type="PROSITE" id="PS01180"/>
    </source>
</evidence>
<evidence type="ECO:0000256" key="13">
    <source>
        <dbReference type="ARBA" id="ARBA00022737"/>
    </source>
</evidence>
<dbReference type="PROSITE" id="PS01180">
    <property type="entry name" value="CUB"/>
    <property type="match status" value="2"/>
</dbReference>
<sequence length="731" mass="81483">MFYLNVRHLLSQQPTSSLMDTVNWKMRWVSCIIWFLYVSVCECSPLPEPEPQMYGKVQSPLYPQPYPPNLQEQWDLVVPEGYQIRLTFTHLDIEASANCYYDSLTVFYKEKALWKFCGSENSADGHHPGNEPILSPGNSLTLIFQSDSNNPEAHQNLGFSAQYHAIDIDECSAPEPGDGSGPLCSQICLNTLGSYLCSCHHGYELRSDQRTCVLSCGGGIFDEPEGHLFSPGYPNHPPHAVSCQYVISVQEGFTITLNFTDNFHIESMDSPEGPQCLHHWLEVMASDFNEQPTKLCGKTSPGPIVTNSNMVKLEYHIDDEGQSNGWSLDYSTHRVKCPSPGSVAKGRVTPNLSEYLFRDYIYVRCDQGYKLMMNGREMESFSSICQSNGQWHLPLPECHIIDCGEPDPLLNGGVAFLSGFQNQYLSVIQYRCNEPFYSLLGDANVNFTCDADRKWRSTHEVIDSPLCLPVCGQPTNHINVYQRIFGGQDAPDNTIPWQVLLSVSGNRGGGMVIGDRWIMTAAHNVVNEGVMVANETLRIFMGLNEVKALEKSPLFAASIHVHPEYNNPNYVDYNNDIALIKLNVTLTFDSSVMPVCLPEPGATYDTGVMGLVSGFGVTNENNRRIITNQLKYVYLPVVDQQTCRDSVTSARRRRNNIPDLTNNMFCAGLPEGGKDSCQGDSGGPFTLTKDGRHWAAGIVSWGVECGGKGTYGVYTRVANYLNWIKTTMQEN</sequence>
<evidence type="ECO:0000259" key="33">
    <source>
        <dbReference type="PROSITE" id="PS50240"/>
    </source>
</evidence>
<feature type="modified residue" description="(3R)-3-hydroxyasparagine" evidence="27">
    <location>
        <position position="190"/>
    </location>
</feature>
<dbReference type="FunFam" id="2.10.70.10:FF:000016">
    <property type="entry name" value="Mannan-binding lectin serine protease 1"/>
    <property type="match status" value="1"/>
</dbReference>
<dbReference type="InterPro" id="IPR000436">
    <property type="entry name" value="Sushi_SCR_CCP_dom"/>
</dbReference>
<proteinExistence type="inferred from homology"/>
<dbReference type="EC" id="3.4.21.41" evidence="4"/>
<dbReference type="PROSITE" id="PS50240">
    <property type="entry name" value="TRYPSIN_DOM"/>
    <property type="match status" value="1"/>
</dbReference>
<feature type="binding site" evidence="28">
    <location>
        <position position="102"/>
    </location>
    <ligand>
        <name>Ca(2+)</name>
        <dbReference type="ChEBI" id="CHEBI:29108"/>
        <label>1</label>
    </ligand>
</feature>
<evidence type="ECO:0000256" key="31">
    <source>
        <dbReference type="SAM" id="SignalP"/>
    </source>
</evidence>
<keyword evidence="36" id="KW-1185">Reference proteome</keyword>
<dbReference type="GO" id="GO:0045087">
    <property type="term" value="P:innate immune response"/>
    <property type="evidence" value="ECO:0007669"/>
    <property type="project" value="UniProtKB-KW"/>
</dbReference>
<keyword evidence="20" id="KW-0325">Glycoprotein</keyword>
<dbReference type="SMART" id="SM00042">
    <property type="entry name" value="CUB"/>
    <property type="match status" value="2"/>
</dbReference>
<evidence type="ECO:0000313" key="36">
    <source>
        <dbReference type="Proteomes" id="UP000265100"/>
    </source>
</evidence>
<evidence type="ECO:0000256" key="23">
    <source>
        <dbReference type="ARBA" id="ARBA00093383"/>
    </source>
</evidence>
<dbReference type="Proteomes" id="UP000265100">
    <property type="component" value="Chromosome 11"/>
</dbReference>
<keyword evidence="12 31" id="KW-0732">Signal</keyword>
<evidence type="ECO:0000256" key="20">
    <source>
        <dbReference type="ARBA" id="ARBA00023180"/>
    </source>
</evidence>
<dbReference type="PROSITE" id="PS01187">
    <property type="entry name" value="EGF_CA"/>
    <property type="match status" value="1"/>
</dbReference>
<evidence type="ECO:0000256" key="10">
    <source>
        <dbReference type="ARBA" id="ARBA00022670"/>
    </source>
</evidence>
<feature type="disulfide bond" evidence="26">
    <location>
        <begin position="184"/>
        <end position="197"/>
    </location>
</feature>
<evidence type="ECO:0000256" key="30">
    <source>
        <dbReference type="PROSITE-ProRule" id="PRU00302"/>
    </source>
</evidence>
<keyword evidence="10" id="KW-0645">Protease</keyword>
<evidence type="ECO:0000256" key="28">
    <source>
        <dbReference type="PIRSR" id="PIRSR001155-4"/>
    </source>
</evidence>
<protein>
    <recommendedName>
        <fullName evidence="4">complement subcomponent C1r</fullName>
        <ecNumber evidence="4">3.4.21.41</ecNumber>
    </recommendedName>
</protein>
<dbReference type="Gene3D" id="2.10.70.10">
    <property type="entry name" value="Complement Module, domain 1"/>
    <property type="match status" value="2"/>
</dbReference>
<dbReference type="GO" id="GO:0031638">
    <property type="term" value="P:zymogen activation"/>
    <property type="evidence" value="ECO:0007669"/>
    <property type="project" value="TreeGrafter"/>
</dbReference>
<dbReference type="SMART" id="SM00181">
    <property type="entry name" value="EGF"/>
    <property type="match status" value="1"/>
</dbReference>
<dbReference type="SMART" id="SM00032">
    <property type="entry name" value="CCP"/>
    <property type="match status" value="2"/>
</dbReference>
<dbReference type="InterPro" id="IPR009003">
    <property type="entry name" value="Peptidase_S1_PA"/>
</dbReference>
<dbReference type="InterPro" id="IPR001254">
    <property type="entry name" value="Trypsin_dom"/>
</dbReference>
<dbReference type="SUPFAM" id="SSF49854">
    <property type="entry name" value="Spermadhesin, CUB domain"/>
    <property type="match status" value="2"/>
</dbReference>
<dbReference type="CDD" id="cd00033">
    <property type="entry name" value="CCP"/>
    <property type="match status" value="1"/>
</dbReference>
<dbReference type="Pfam" id="PF00089">
    <property type="entry name" value="Trypsin"/>
    <property type="match status" value="1"/>
</dbReference>
<keyword evidence="21 27" id="KW-0379">Hydroxylation</keyword>
<reference evidence="35" key="4">
    <citation type="submission" date="2025-09" db="UniProtKB">
        <authorList>
            <consortium name="Ensembl"/>
        </authorList>
    </citation>
    <scope>IDENTIFICATION</scope>
</reference>
<dbReference type="InterPro" id="IPR033116">
    <property type="entry name" value="TRYPSIN_SER"/>
</dbReference>
<dbReference type="FunFam" id="2.10.25.10:FF:000059">
    <property type="entry name" value="Mannan-binding lectin serine protease 1"/>
    <property type="match status" value="1"/>
</dbReference>
<dbReference type="SMART" id="SM00020">
    <property type="entry name" value="Tryp_SPc"/>
    <property type="match status" value="1"/>
</dbReference>
<feature type="disulfide bond" evidence="26">
    <location>
        <begin position="171"/>
        <end position="188"/>
    </location>
</feature>
<dbReference type="FunFam" id="2.60.120.290:FF:000012">
    <property type="entry name" value="mannan-binding lectin serine protease 1 isoform X1"/>
    <property type="match status" value="1"/>
</dbReference>
<dbReference type="InterPro" id="IPR000859">
    <property type="entry name" value="CUB_dom"/>
</dbReference>
<feature type="chain" id="PRO_5044320261" description="complement subcomponent C1r" evidence="31">
    <location>
        <begin position="44"/>
        <end position="731"/>
    </location>
</feature>
<keyword evidence="19 26" id="KW-1015">Disulfide bond</keyword>
<feature type="binding site" evidence="28">
    <location>
        <position position="266"/>
    </location>
    <ligand>
        <name>Ca(2+)</name>
        <dbReference type="ChEBI" id="CHEBI:29108"/>
        <label>3</label>
    </ligand>
</feature>
<feature type="disulfide bond" evidence="26">
    <location>
        <begin position="643"/>
        <end position="666"/>
    </location>
</feature>
<dbReference type="PANTHER" id="PTHR24255:SF25">
    <property type="entry name" value="COMPLEMENT C1R SUBCOMPONENT"/>
    <property type="match status" value="1"/>
</dbReference>
<feature type="active site" description="Charge relay system" evidence="25">
    <location>
        <position position="681"/>
    </location>
</feature>
<keyword evidence="8" id="KW-0399">Innate immunity</keyword>
<feature type="active site" description="Charge relay system" evidence="25">
    <location>
        <position position="576"/>
    </location>
</feature>
<evidence type="ECO:0000256" key="6">
    <source>
        <dbReference type="ARBA" id="ARBA00022536"/>
    </source>
</evidence>
<evidence type="ECO:0000256" key="11">
    <source>
        <dbReference type="ARBA" id="ARBA00022723"/>
    </source>
</evidence>
<feature type="disulfide bond" evidence="26">
    <location>
        <begin position="432"/>
        <end position="467"/>
    </location>
</feature>
<keyword evidence="18" id="KW-0180">Complement pathway</keyword>
<comment type="function">
    <text evidence="23">Serine protease component of the complement C1 complex, a multiprotein complex that initiates the classical pathway of the complement system, a cascade of proteins that leads to phagocytosis and breakdown of pathogens and signaling that strengthens the adaptive immune system. C1R catalyzes the first enzymatic step in the classical complement pathway: it is activated by the C1Q subcomplex of the C1 complex, which associates with IgG or IgM immunoglobulins complexed with antigens to form antigen-antibody complexes on the surface of pathogens. Immunoglobulin-binding promotes the autocatalytic cleavage and activation of C1R. Activated C1R then cleaves and activates C1S, the second protease of the classical complement pathway. It is unclear if C1R activates C1S within single, strained C1 complexes or between neighboring C1 complexes on surfaces.</text>
</comment>
<evidence type="ECO:0000256" key="3">
    <source>
        <dbReference type="ARBA" id="ARBA00004613"/>
    </source>
</evidence>
<feature type="disulfide bond" evidence="26">
    <location>
        <begin position="365"/>
        <end position="398"/>
    </location>
</feature>
<keyword evidence="5" id="KW-0964">Secreted</keyword>
<dbReference type="Gene3D" id="2.40.10.10">
    <property type="entry name" value="Trypsin-like serine proteases"/>
    <property type="match status" value="1"/>
</dbReference>
<dbReference type="PRINTS" id="PR00722">
    <property type="entry name" value="CHYMOTRYPSIN"/>
</dbReference>
<keyword evidence="11 28" id="KW-0479">Metal-binding</keyword>
<dbReference type="Pfam" id="PF00431">
    <property type="entry name" value="CUB"/>
    <property type="match status" value="2"/>
</dbReference>
<dbReference type="InterPro" id="IPR024175">
    <property type="entry name" value="Pept_S1A_C1r/C1S/mannan-bd"/>
</dbReference>
<evidence type="ECO:0000256" key="9">
    <source>
        <dbReference type="ARBA" id="ARBA00022659"/>
    </source>
</evidence>
<dbReference type="InterPro" id="IPR001314">
    <property type="entry name" value="Peptidase_S1A"/>
</dbReference>
<dbReference type="InterPro" id="IPR035976">
    <property type="entry name" value="Sushi/SCR/CCP_sf"/>
</dbReference>